<accession>M1VZL8</accession>
<dbReference type="AlphaFoldDB" id="M1VZL8"/>
<evidence type="ECO:0000313" key="3">
    <source>
        <dbReference type="Proteomes" id="UP000016801"/>
    </source>
</evidence>
<comment type="caution">
    <text evidence="2">The sequence shown here is derived from an EMBL/GenBank/DDBJ whole genome shotgun (WGS) entry which is preliminary data.</text>
</comment>
<dbReference type="Proteomes" id="UP000016801">
    <property type="component" value="Unassembled WGS sequence"/>
</dbReference>
<evidence type="ECO:0000256" key="1">
    <source>
        <dbReference type="SAM" id="Coils"/>
    </source>
</evidence>
<dbReference type="STRING" id="1111077.M1VZL8"/>
<dbReference type="VEuPathDB" id="FungiDB:CPUR_01740"/>
<dbReference type="EMBL" id="CAGA01000008">
    <property type="protein sequence ID" value="CCE28266.1"/>
    <property type="molecule type" value="Genomic_DNA"/>
</dbReference>
<keyword evidence="1" id="KW-0175">Coiled coil</keyword>
<keyword evidence="3" id="KW-1185">Reference proteome</keyword>
<organism evidence="2 3">
    <name type="scientific">Claviceps purpurea (strain 20.1)</name>
    <name type="common">Ergot fungus</name>
    <name type="synonym">Sphacelia segetum</name>
    <dbReference type="NCBI Taxonomy" id="1111077"/>
    <lineage>
        <taxon>Eukaryota</taxon>
        <taxon>Fungi</taxon>
        <taxon>Dikarya</taxon>
        <taxon>Ascomycota</taxon>
        <taxon>Pezizomycotina</taxon>
        <taxon>Sordariomycetes</taxon>
        <taxon>Hypocreomycetidae</taxon>
        <taxon>Hypocreales</taxon>
        <taxon>Clavicipitaceae</taxon>
        <taxon>Claviceps</taxon>
    </lineage>
</organism>
<gene>
    <name evidence="2" type="ORF">CPUR_01740</name>
</gene>
<name>M1VZL8_CLAP2</name>
<dbReference type="HOGENOM" id="CLU_1578359_0_0_1"/>
<feature type="coiled-coil region" evidence="1">
    <location>
        <begin position="4"/>
        <end position="37"/>
    </location>
</feature>
<sequence length="169" mass="19602">MSERDLLLKELQETRRRARADREQERLRAALKEHEHLFGPLTVKEYVEECHTLDGKLDVVTKLTLITEGPVVDPGDRPRPRLIVQWKGFPQKQQEILNKLPSDHKLPPDQGFPTRVDLRMICGGSTRRILKPIESDSSEYSLAMNREEAVIGPVELLMKEILRQRCFCH</sequence>
<protein>
    <submittedName>
        <fullName evidence="2">Uncharacterized protein</fullName>
    </submittedName>
</protein>
<reference evidence="2 3" key="1">
    <citation type="journal article" date="2013" name="PLoS Genet.">
        <title>Plant-symbiotic fungi as chemical engineers: Multi-genome analysis of the Clavicipitaceae reveals dynamics of alkaloid loci.</title>
        <authorList>
            <person name="Schardl C.L."/>
            <person name="Young C.A."/>
            <person name="Hesse U."/>
            <person name="Amyotte S.G."/>
            <person name="Andreeva K."/>
            <person name="Calie P.J."/>
            <person name="Fleetwood D.J."/>
            <person name="Haws D.C."/>
            <person name="Moore N."/>
            <person name="Oeser B."/>
            <person name="Panaccione D.G."/>
            <person name="Schweri K.K."/>
            <person name="Voisey C.R."/>
            <person name="Farman M.L."/>
            <person name="Jaromczyk J.W."/>
            <person name="Roe B.A."/>
            <person name="O'Sullivan D.M."/>
            <person name="Scott B."/>
            <person name="Tudzynski P."/>
            <person name="An Z."/>
            <person name="Arnaoudova E.G."/>
            <person name="Bullock C.T."/>
            <person name="Charlton N.D."/>
            <person name="Chen L."/>
            <person name="Cox M."/>
            <person name="Dinkins R.D."/>
            <person name="Florea S."/>
            <person name="Glenn A.E."/>
            <person name="Gordon A."/>
            <person name="Gueldener U."/>
            <person name="Harris D.R."/>
            <person name="Hollin W."/>
            <person name="Jaromczyk J."/>
            <person name="Johnson R.D."/>
            <person name="Khan A.K."/>
            <person name="Leistner E."/>
            <person name="Leuchtmann A."/>
            <person name="Li C."/>
            <person name="Liu J."/>
            <person name="Liu J."/>
            <person name="Liu M."/>
            <person name="Mace W."/>
            <person name="Machado C."/>
            <person name="Nagabhyru P."/>
            <person name="Pan J."/>
            <person name="Schmid J."/>
            <person name="Sugawara K."/>
            <person name="Steiner U."/>
            <person name="Takach J.E."/>
            <person name="Tanaka E."/>
            <person name="Webb J.S."/>
            <person name="Wilson E.V."/>
            <person name="Wiseman J.L."/>
            <person name="Yoshida R."/>
            <person name="Zeng Z."/>
        </authorList>
    </citation>
    <scope>NUCLEOTIDE SEQUENCE [LARGE SCALE GENOMIC DNA]</scope>
    <source>
        <strain evidence="2 3">20.1</strain>
    </source>
</reference>
<dbReference type="OrthoDB" id="10566051at2759"/>
<evidence type="ECO:0000313" key="2">
    <source>
        <dbReference type="EMBL" id="CCE28266.1"/>
    </source>
</evidence>
<proteinExistence type="predicted"/>